<comment type="caution">
    <text evidence="2">The sequence shown here is derived from an EMBL/GenBank/DDBJ whole genome shotgun (WGS) entry which is preliminary data.</text>
</comment>
<name>A0AAD9CBQ5_DISEL</name>
<reference evidence="2" key="1">
    <citation type="submission" date="2023-04" db="EMBL/GenBank/DDBJ databases">
        <title>Chromosome-level genome of Chaenocephalus aceratus.</title>
        <authorList>
            <person name="Park H."/>
        </authorList>
    </citation>
    <scope>NUCLEOTIDE SEQUENCE</scope>
    <source>
        <strain evidence="2">DE</strain>
        <tissue evidence="2">Muscle</tissue>
    </source>
</reference>
<keyword evidence="3" id="KW-1185">Reference proteome</keyword>
<sequence length="179" mass="20170">MSSGKAINQSKAKHCGAANEVAMLGRSPSCHSLLLKKTVKANLEMHAFHCPRSNSSERMYCSPSSPNHKHRACWTSRSLQKWAFDHGRNLKDVFKKDSKRNYVGSMRLTPEKSFALMALRGLASTHWASTEDEHRRLAKTNSLCHDERTPGPSQDIETKPTSSSKNIQSPQHLSKLRRM</sequence>
<proteinExistence type="predicted"/>
<accession>A0AAD9CBQ5</accession>
<feature type="compositionally biased region" description="Polar residues" evidence="1">
    <location>
        <begin position="159"/>
        <end position="172"/>
    </location>
</feature>
<evidence type="ECO:0000313" key="3">
    <source>
        <dbReference type="Proteomes" id="UP001228049"/>
    </source>
</evidence>
<gene>
    <name evidence="2" type="ORF">KUDE01_000216</name>
</gene>
<dbReference type="AlphaFoldDB" id="A0AAD9CBQ5"/>
<protein>
    <submittedName>
        <fullName evidence="2">Vacuolar protein sorting-associated protein 13a</fullName>
    </submittedName>
</protein>
<evidence type="ECO:0000313" key="2">
    <source>
        <dbReference type="EMBL" id="KAK1899425.1"/>
    </source>
</evidence>
<evidence type="ECO:0000256" key="1">
    <source>
        <dbReference type="SAM" id="MobiDB-lite"/>
    </source>
</evidence>
<organism evidence="2 3">
    <name type="scientific">Dissostichus eleginoides</name>
    <name type="common">Patagonian toothfish</name>
    <name type="synonym">Dissostichus amissus</name>
    <dbReference type="NCBI Taxonomy" id="100907"/>
    <lineage>
        <taxon>Eukaryota</taxon>
        <taxon>Metazoa</taxon>
        <taxon>Chordata</taxon>
        <taxon>Craniata</taxon>
        <taxon>Vertebrata</taxon>
        <taxon>Euteleostomi</taxon>
        <taxon>Actinopterygii</taxon>
        <taxon>Neopterygii</taxon>
        <taxon>Teleostei</taxon>
        <taxon>Neoteleostei</taxon>
        <taxon>Acanthomorphata</taxon>
        <taxon>Eupercaria</taxon>
        <taxon>Perciformes</taxon>
        <taxon>Notothenioidei</taxon>
        <taxon>Nototheniidae</taxon>
        <taxon>Dissostichus</taxon>
    </lineage>
</organism>
<feature type="region of interest" description="Disordered" evidence="1">
    <location>
        <begin position="141"/>
        <end position="179"/>
    </location>
</feature>
<dbReference type="Proteomes" id="UP001228049">
    <property type="component" value="Unassembled WGS sequence"/>
</dbReference>
<dbReference type="EMBL" id="JASDAP010000007">
    <property type="protein sequence ID" value="KAK1899425.1"/>
    <property type="molecule type" value="Genomic_DNA"/>
</dbReference>